<accession>Q9X6I6</accession>
<sequence>MKRKQSLISWVFIMSIV</sequence>
<dbReference type="AlphaFoldDB" id="Q9X6I6"/>
<name>Q9X6I6_BACTU</name>
<proteinExistence type="predicted"/>
<evidence type="ECO:0000313" key="1">
    <source>
        <dbReference type="EMBL" id="AAD31482.1"/>
    </source>
</evidence>
<reference evidence="1" key="1">
    <citation type="journal article" date="2001" name="Curr. Microbiol.">
        <title>Cloning and nucleotide sequence of a new insertion sequence, IS231N, from a non-serotypable strain of Bacillus thuringiensis.</title>
        <authorList>
            <person name="Jung Y.C."/>
            <person name="Chung Y.S."/>
            <person name="Cote J.C."/>
        </authorList>
    </citation>
    <scope>NUCLEOTIDE SEQUENCE</scope>
    <source>
        <strain evidence="1">M15</strain>
    </source>
</reference>
<organism evidence="1">
    <name type="scientific">Bacillus thuringiensis</name>
    <dbReference type="NCBI Taxonomy" id="1428"/>
    <lineage>
        <taxon>Bacteria</taxon>
        <taxon>Bacillati</taxon>
        <taxon>Bacillota</taxon>
        <taxon>Bacilli</taxon>
        <taxon>Bacillales</taxon>
        <taxon>Bacillaceae</taxon>
        <taxon>Bacillus</taxon>
        <taxon>Bacillus cereus group</taxon>
    </lineage>
</organism>
<protein>
    <submittedName>
        <fullName evidence="1">Uncharacterized protein</fullName>
    </submittedName>
</protein>
<dbReference type="EMBL" id="AF138876">
    <property type="protein sequence ID" value="AAD31482.1"/>
    <property type="molecule type" value="Genomic_DNA"/>
</dbReference>